<evidence type="ECO:0000256" key="1">
    <source>
        <dbReference type="SAM" id="Phobius"/>
    </source>
</evidence>
<dbReference type="RefSeq" id="WP_182304428.1">
    <property type="nucleotide sequence ID" value="NZ_CP059896.1"/>
</dbReference>
<keyword evidence="1" id="KW-1133">Transmembrane helix</keyword>
<organism evidence="2 3">
    <name type="scientific">Ciceribacter thiooxidans</name>
    <dbReference type="NCBI Taxonomy" id="1969821"/>
    <lineage>
        <taxon>Bacteria</taxon>
        <taxon>Pseudomonadati</taxon>
        <taxon>Pseudomonadota</taxon>
        <taxon>Alphaproteobacteria</taxon>
        <taxon>Hyphomicrobiales</taxon>
        <taxon>Rhizobiaceae</taxon>
        <taxon>Ciceribacter</taxon>
    </lineage>
</organism>
<dbReference type="EMBL" id="JBHRTG010000019">
    <property type="protein sequence ID" value="MFC3165369.1"/>
    <property type="molecule type" value="Genomic_DNA"/>
</dbReference>
<protein>
    <submittedName>
        <fullName evidence="2">Uncharacterized protein</fullName>
    </submittedName>
</protein>
<name>A0ABV7I406_9HYPH</name>
<reference evidence="3" key="1">
    <citation type="journal article" date="2019" name="Int. J. Syst. Evol. Microbiol.">
        <title>The Global Catalogue of Microorganisms (GCM) 10K type strain sequencing project: providing services to taxonomists for standard genome sequencing and annotation.</title>
        <authorList>
            <consortium name="The Broad Institute Genomics Platform"/>
            <consortium name="The Broad Institute Genome Sequencing Center for Infectious Disease"/>
            <person name="Wu L."/>
            <person name="Ma J."/>
        </authorList>
    </citation>
    <scope>NUCLEOTIDE SEQUENCE [LARGE SCALE GENOMIC DNA]</scope>
    <source>
        <strain evidence="3">KCTC 52231</strain>
    </source>
</reference>
<gene>
    <name evidence="2" type="ORF">ACFOHV_18965</name>
</gene>
<evidence type="ECO:0000313" key="2">
    <source>
        <dbReference type="EMBL" id="MFC3165369.1"/>
    </source>
</evidence>
<keyword evidence="1" id="KW-0812">Transmembrane</keyword>
<keyword evidence="1" id="KW-0472">Membrane</keyword>
<comment type="caution">
    <text evidence="2">The sequence shown here is derived from an EMBL/GenBank/DDBJ whole genome shotgun (WGS) entry which is preliminary data.</text>
</comment>
<feature type="transmembrane region" description="Helical" evidence="1">
    <location>
        <begin position="12"/>
        <end position="42"/>
    </location>
</feature>
<evidence type="ECO:0000313" key="3">
    <source>
        <dbReference type="Proteomes" id="UP001595647"/>
    </source>
</evidence>
<accession>A0ABV7I406</accession>
<sequence length="56" mass="6163">MVNNAARIARMLMVMMFFAGLALDIAVPAVVLSAMALATWLVRNWTPSQEWKGRAA</sequence>
<keyword evidence="3" id="KW-1185">Reference proteome</keyword>
<dbReference type="Proteomes" id="UP001595647">
    <property type="component" value="Unassembled WGS sequence"/>
</dbReference>
<proteinExistence type="predicted"/>